<dbReference type="Proteomes" id="UP000004310">
    <property type="component" value="Unassembled WGS sequence"/>
</dbReference>
<dbReference type="InterPro" id="IPR010466">
    <property type="entry name" value="DUF1058"/>
</dbReference>
<reference evidence="2 3" key="1">
    <citation type="journal article" date="2010" name="J. Bacteriol.">
        <title>Genome sequence of Fulvimarina pelagi HTCC2506T, a Mn(II)-oxidizing alphaproteobacterium possessing an aerobic anoxygenic photosynthetic gene cluster and Xanthorhodopsin.</title>
        <authorList>
            <person name="Kang I."/>
            <person name="Oh H.M."/>
            <person name="Lim S.I."/>
            <person name="Ferriera S."/>
            <person name="Giovannoni S.J."/>
            <person name="Cho J.C."/>
        </authorList>
    </citation>
    <scope>NUCLEOTIDE SEQUENCE [LARGE SCALE GENOMIC DNA]</scope>
    <source>
        <strain evidence="2 3">HTCC2506</strain>
    </source>
</reference>
<feature type="transmembrane region" description="Helical" evidence="1">
    <location>
        <begin position="64"/>
        <end position="85"/>
    </location>
</feature>
<sequence length="386" mass="41287">MNEPKTGAHSRPNEEMIRDRLRNRRSLYELQRTSGPSYQRWGRSFFEEPEDISRAAPIWQRYPIFGFMAGAFCLFAIIGVGAVLATNWSQIASLIGLERQSIAGHAVVDIAASEHAAGEERADVAGLIARLSRDDADIVKSKPVEARHEAPIDPPAERELGVAEVQKSAQAEITVTRRSGGPETKIAVERLSTTLPGDKSASVKPGVDGDLVTGGIKPASDETSVLSLLDRAKAIEAKTGTVWPGLLAGFAEEVQALRLDERITAAIAPPMRERGMQVPVPAFKADLARDADTADAGTKPIGELPDGRFQAGQPGFAKTHVNMRDAPEMDAGILTVLSEGAPLTVMECGEWCKVRFEASEGYVYGTYVGTGEPADALAGEVGADTL</sequence>
<gene>
    <name evidence="2" type="ORF">FP2506_08241</name>
</gene>
<keyword evidence="1" id="KW-0472">Membrane</keyword>
<evidence type="ECO:0000313" key="2">
    <source>
        <dbReference type="EMBL" id="EAU42816.1"/>
    </source>
</evidence>
<keyword evidence="1" id="KW-0812">Transmembrane</keyword>
<comment type="caution">
    <text evidence="2">The sequence shown here is derived from an EMBL/GenBank/DDBJ whole genome shotgun (WGS) entry which is preliminary data.</text>
</comment>
<dbReference type="AlphaFoldDB" id="Q0G698"/>
<protein>
    <recommendedName>
        <fullName evidence="4">SH3b domain-containing protein</fullName>
    </recommendedName>
</protein>
<organism evidence="2 3">
    <name type="scientific">Fulvimarina pelagi HTCC2506</name>
    <dbReference type="NCBI Taxonomy" id="314231"/>
    <lineage>
        <taxon>Bacteria</taxon>
        <taxon>Pseudomonadati</taxon>
        <taxon>Pseudomonadota</taxon>
        <taxon>Alphaproteobacteria</taxon>
        <taxon>Hyphomicrobiales</taxon>
        <taxon>Aurantimonadaceae</taxon>
        <taxon>Fulvimarina</taxon>
    </lineage>
</organism>
<evidence type="ECO:0000313" key="3">
    <source>
        <dbReference type="Proteomes" id="UP000004310"/>
    </source>
</evidence>
<keyword evidence="1" id="KW-1133">Transmembrane helix</keyword>
<dbReference type="EMBL" id="AATP01000001">
    <property type="protein sequence ID" value="EAU42816.1"/>
    <property type="molecule type" value="Genomic_DNA"/>
</dbReference>
<evidence type="ECO:0008006" key="4">
    <source>
        <dbReference type="Google" id="ProtNLM"/>
    </source>
</evidence>
<dbReference type="Gene3D" id="2.30.30.40">
    <property type="entry name" value="SH3 Domains"/>
    <property type="match status" value="1"/>
</dbReference>
<name>Q0G698_9HYPH</name>
<evidence type="ECO:0000256" key="1">
    <source>
        <dbReference type="SAM" id="Phobius"/>
    </source>
</evidence>
<dbReference type="Pfam" id="PF06347">
    <property type="entry name" value="SH3_4"/>
    <property type="match status" value="1"/>
</dbReference>
<dbReference type="HOGENOM" id="CLU_715260_0_0_5"/>
<proteinExistence type="predicted"/>
<accession>Q0G698</accession>
<keyword evidence="3" id="KW-1185">Reference proteome</keyword>